<reference evidence="1 2" key="1">
    <citation type="journal article" date="2015" name="Genome Announc.">
        <title>Genome sequencing of 18 francisella strains to aid in assay development and testing.</title>
        <authorList>
            <person name="Johnson S.L."/>
            <person name="Daligault H.E."/>
            <person name="Davenport K.W."/>
            <person name="Coyne S.R."/>
            <person name="Frey K.G."/>
            <person name="Koroleva G.I."/>
            <person name="Broomall S.M."/>
            <person name="Bishop-Lilly K.A."/>
            <person name="Bruce D.C."/>
            <person name="Chertkov O."/>
            <person name="Freitas T."/>
            <person name="Jaissle J."/>
            <person name="Ladner J.T."/>
            <person name="Rosenzweig C.N."/>
            <person name="Gibbons H.S."/>
            <person name="Palacios G.F."/>
            <person name="Redden C.L."/>
            <person name="Xu Y."/>
            <person name="Minogue T.D."/>
            <person name="Chain P.S."/>
        </authorList>
    </citation>
    <scope>NUCLEOTIDE SEQUENCE [LARGE SCALE GENOMIC DNA]</scope>
    <source>
        <strain evidence="1 2">GA01-2794</strain>
    </source>
</reference>
<gene>
    <name evidence="1" type="ORF">LA55_1220</name>
</gene>
<dbReference type="Proteomes" id="UP000031830">
    <property type="component" value="Chromosome"/>
</dbReference>
<dbReference type="InterPro" id="IPR006498">
    <property type="entry name" value="Tail_tube"/>
</dbReference>
<dbReference type="OrthoDB" id="3078668at2"/>
<evidence type="ECO:0000313" key="2">
    <source>
        <dbReference type="Proteomes" id="UP000031830"/>
    </source>
</evidence>
<dbReference type="RefSeq" id="WP_044526354.1">
    <property type="nucleotide sequence ID" value="NZ_CP009440.1"/>
</dbReference>
<name>A0A0B6D149_9GAMM</name>
<dbReference type="Pfam" id="PF04985">
    <property type="entry name" value="Phage_tube"/>
    <property type="match status" value="1"/>
</dbReference>
<dbReference type="KEGG" id="fpz:LA55_1220"/>
<evidence type="ECO:0000313" key="1">
    <source>
        <dbReference type="EMBL" id="AJI52591.1"/>
    </source>
</evidence>
<sequence length="171" mass="19105">MNLSTSHYKAKHLVNANLIINGTSYHGAIEECDILIPKSKNYEHKGGIAPLEVFTGFEKLEFKAKIKGLDAEVIKAISYDNSYKTIRIKGSLKSTDGNTPVNIECEAQLKIESDNFNSGNKAENSMNITFVCKYYDLNIDGNQLIQIDVENHKVLVDGVDMLQDERNHLGL</sequence>
<accession>A0A0B6D149</accession>
<protein>
    <submittedName>
        <fullName evidence="1">Phage tail tube FII family protein</fullName>
    </submittedName>
</protein>
<dbReference type="EMBL" id="CP009440">
    <property type="protein sequence ID" value="AJI52591.1"/>
    <property type="molecule type" value="Genomic_DNA"/>
</dbReference>
<proteinExistence type="predicted"/>
<dbReference type="AlphaFoldDB" id="A0A0B6D149"/>
<organism evidence="1 2">
    <name type="scientific">Francisella philomiragia</name>
    <dbReference type="NCBI Taxonomy" id="28110"/>
    <lineage>
        <taxon>Bacteria</taxon>
        <taxon>Pseudomonadati</taxon>
        <taxon>Pseudomonadota</taxon>
        <taxon>Gammaproteobacteria</taxon>
        <taxon>Thiotrichales</taxon>
        <taxon>Francisellaceae</taxon>
        <taxon>Francisella</taxon>
    </lineage>
</organism>